<evidence type="ECO:0000313" key="4">
    <source>
        <dbReference type="Proteomes" id="UP001487305"/>
    </source>
</evidence>
<dbReference type="SUPFAM" id="SSF56672">
    <property type="entry name" value="DNA/RNA polymerases"/>
    <property type="match status" value="1"/>
</dbReference>
<keyword evidence="3" id="KW-0808">Transferase</keyword>
<dbReference type="CDD" id="cd01651">
    <property type="entry name" value="RT_G2_intron"/>
    <property type="match status" value="1"/>
</dbReference>
<dbReference type="RefSeq" id="WP_102373689.1">
    <property type="nucleotide sequence ID" value="NZ_JBBNOP010000002.1"/>
</dbReference>
<dbReference type="GO" id="GO:0003964">
    <property type="term" value="F:RNA-directed DNA polymerase activity"/>
    <property type="evidence" value="ECO:0007669"/>
    <property type="project" value="UniProtKB-KW"/>
</dbReference>
<dbReference type="EMBL" id="JBBNOP010000002">
    <property type="protein sequence ID" value="MEQ3362148.1"/>
    <property type="molecule type" value="Genomic_DNA"/>
</dbReference>
<dbReference type="InterPro" id="IPR000477">
    <property type="entry name" value="RT_dom"/>
</dbReference>
<gene>
    <name evidence="3" type="ORF">AAA083_04055</name>
</gene>
<keyword evidence="4" id="KW-1185">Reference proteome</keyword>
<organism evidence="3 4">
    <name type="scientific">Raoultibacter massiliensis</name>
    <dbReference type="NCBI Taxonomy" id="1852371"/>
    <lineage>
        <taxon>Bacteria</taxon>
        <taxon>Bacillati</taxon>
        <taxon>Actinomycetota</taxon>
        <taxon>Coriobacteriia</taxon>
        <taxon>Eggerthellales</taxon>
        <taxon>Eggerthellaceae</taxon>
        <taxon>Raoultibacter</taxon>
    </lineage>
</organism>
<dbReference type="InterPro" id="IPR043502">
    <property type="entry name" value="DNA/RNA_pol_sf"/>
</dbReference>
<dbReference type="InterPro" id="IPR051083">
    <property type="entry name" value="GrpII_Intron_Splice-Mob/Def"/>
</dbReference>
<sequence>MRAFEAYRVHFTETSLRRTFFERVLGGHAVGLDRITPVRFANDLDREISTILRKVGNFSFQFTPYRLLLSSKGRGCIPRELNIPTVRDRLVFAALSQVLDDVYGIACKTCQPQLVVEGVRECVESGKYSRCLKIDIKRFYSSIPHDKLMRTIRKRIRKNEVLRLIEAAIKTPSSTLGEKASGQRYEGVPEGLSISNRLANIFVESLDTVFAKAPSVSYFRYVDDILLFCSDDEAKTVQSKFEEAIDKLGLTINEEKTRLVDLTIDSLDYLGYVFKPSGCLTVRSSTVKRLEKTLDDKLRKMRGVPDPASLLHHVNNRITGCRITEDGTNFERYGWLHYYSRIDDIGLLCHLDSLVTKLIVRYDLPIQQDIKCFKKAFYEIKYKANRTKYIPTYDMNAPKEVKIRDLKLLFPSERWDDLDDATVNLLYSRRIRSMANQLEKDLGLIS</sequence>
<dbReference type="PANTHER" id="PTHR34047">
    <property type="entry name" value="NUCLEAR INTRON MATURASE 1, MITOCHONDRIAL-RELATED"/>
    <property type="match status" value="1"/>
</dbReference>
<keyword evidence="3" id="KW-0548">Nucleotidyltransferase</keyword>
<feature type="domain" description="Reverse transcriptase" evidence="2">
    <location>
        <begin position="1"/>
        <end position="274"/>
    </location>
</feature>
<dbReference type="PROSITE" id="PS50878">
    <property type="entry name" value="RT_POL"/>
    <property type="match status" value="1"/>
</dbReference>
<dbReference type="Pfam" id="PF00078">
    <property type="entry name" value="RVT_1"/>
    <property type="match status" value="1"/>
</dbReference>
<dbReference type="Gene3D" id="3.10.10.10">
    <property type="entry name" value="HIV Type 1 Reverse Transcriptase, subunit A, domain 1"/>
    <property type="match status" value="1"/>
</dbReference>
<name>A0ABV1JBL1_9ACTN</name>
<evidence type="ECO:0000313" key="3">
    <source>
        <dbReference type="EMBL" id="MEQ3362148.1"/>
    </source>
</evidence>
<accession>A0ABV1JBL1</accession>
<evidence type="ECO:0000259" key="2">
    <source>
        <dbReference type="PROSITE" id="PS50878"/>
    </source>
</evidence>
<comment type="caution">
    <text evidence="3">The sequence shown here is derived from an EMBL/GenBank/DDBJ whole genome shotgun (WGS) entry which is preliminary data.</text>
</comment>
<dbReference type="InterPro" id="IPR043128">
    <property type="entry name" value="Rev_trsase/Diguanyl_cyclase"/>
</dbReference>
<dbReference type="Gene3D" id="3.30.70.270">
    <property type="match status" value="1"/>
</dbReference>
<dbReference type="PANTHER" id="PTHR34047:SF8">
    <property type="entry name" value="PROTEIN YKFC"/>
    <property type="match status" value="1"/>
</dbReference>
<comment type="function">
    <text evidence="1">Poorly processive, error-prone DNA polymerase involved in untargeted mutagenesis. Copies undamaged DNA at stalled replication forks, which arise in vivo from mismatched or misaligned primer ends. These misaligned primers can be extended by PolIV. Exhibits no 3'-5' exonuclease (proofreading) activity. May be involved in translesional synthesis, in conjunction with the beta clamp from PolIII.</text>
</comment>
<protein>
    <submittedName>
        <fullName evidence="3">Reverse transcriptase domain-containing protein</fullName>
    </submittedName>
</protein>
<evidence type="ECO:0000256" key="1">
    <source>
        <dbReference type="ARBA" id="ARBA00025589"/>
    </source>
</evidence>
<proteinExistence type="predicted"/>
<reference evidence="3 4" key="1">
    <citation type="submission" date="2024-04" db="EMBL/GenBank/DDBJ databases">
        <title>Human intestinal bacterial collection.</title>
        <authorList>
            <person name="Pauvert C."/>
            <person name="Hitch T.C.A."/>
            <person name="Clavel T."/>
        </authorList>
    </citation>
    <scope>NUCLEOTIDE SEQUENCE [LARGE SCALE GENOMIC DNA]</scope>
    <source>
        <strain evidence="3 4">CLA-KB-H42</strain>
    </source>
</reference>
<keyword evidence="3" id="KW-0695">RNA-directed DNA polymerase</keyword>
<dbReference type="Proteomes" id="UP001487305">
    <property type="component" value="Unassembled WGS sequence"/>
</dbReference>